<dbReference type="EMBL" id="JBBLZC010000009">
    <property type="protein sequence ID" value="MEK0083646.1"/>
    <property type="molecule type" value="Genomic_DNA"/>
</dbReference>
<dbReference type="InterPro" id="IPR051702">
    <property type="entry name" value="SH3_domain_YSC84-like"/>
</dbReference>
<dbReference type="Pfam" id="PF04366">
    <property type="entry name" value="Ysc84"/>
    <property type="match status" value="1"/>
</dbReference>
<keyword evidence="4" id="KW-1185">Reference proteome</keyword>
<organism evidence="3 4">
    <name type="scientific">Benzoatithermus flavus</name>
    <dbReference type="NCBI Taxonomy" id="3108223"/>
    <lineage>
        <taxon>Bacteria</taxon>
        <taxon>Pseudomonadati</taxon>
        <taxon>Pseudomonadota</taxon>
        <taxon>Alphaproteobacteria</taxon>
        <taxon>Geminicoccales</taxon>
        <taxon>Geminicoccaceae</taxon>
        <taxon>Benzoatithermus</taxon>
    </lineage>
</organism>
<feature type="signal peptide" evidence="1">
    <location>
        <begin position="1"/>
        <end position="29"/>
    </location>
</feature>
<comment type="caution">
    <text evidence="3">The sequence shown here is derived from an EMBL/GenBank/DDBJ whole genome shotgun (WGS) entry which is preliminary data.</text>
</comment>
<dbReference type="PANTHER" id="PTHR15629:SF2">
    <property type="entry name" value="SH3 DOMAIN-CONTAINING YSC84-LIKE PROTEIN 1"/>
    <property type="match status" value="1"/>
</dbReference>
<dbReference type="InterPro" id="IPR006311">
    <property type="entry name" value="TAT_signal"/>
</dbReference>
<proteinExistence type="predicted"/>
<dbReference type="PROSITE" id="PS51257">
    <property type="entry name" value="PROKAR_LIPOPROTEIN"/>
    <property type="match status" value="1"/>
</dbReference>
<dbReference type="InterPro" id="IPR007461">
    <property type="entry name" value="Ysc84_actin-binding"/>
</dbReference>
<evidence type="ECO:0000313" key="3">
    <source>
        <dbReference type="EMBL" id="MEK0083646.1"/>
    </source>
</evidence>
<protein>
    <submittedName>
        <fullName evidence="3">Lipid-binding SYLF domain-containing protein</fullName>
    </submittedName>
</protein>
<evidence type="ECO:0000259" key="2">
    <source>
        <dbReference type="Pfam" id="PF04366"/>
    </source>
</evidence>
<keyword evidence="1" id="KW-0732">Signal</keyword>
<reference evidence="3 4" key="1">
    <citation type="submission" date="2024-01" db="EMBL/GenBank/DDBJ databases">
        <title>Multi-omics insights into the function and evolution of sodium benzoate biodegradation pathways in Benzoatithermus flavus gen. nov., sp. nov. from hot spring.</title>
        <authorList>
            <person name="Hu C.-J."/>
            <person name="Li W.-J."/>
        </authorList>
    </citation>
    <scope>NUCLEOTIDE SEQUENCE [LARGE SCALE GENOMIC DNA]</scope>
    <source>
        <strain evidence="3 4">SYSU G07066</strain>
    </source>
</reference>
<dbReference type="PANTHER" id="PTHR15629">
    <property type="entry name" value="SH3YL1 PROTEIN"/>
    <property type="match status" value="1"/>
</dbReference>
<evidence type="ECO:0000256" key="1">
    <source>
        <dbReference type="SAM" id="SignalP"/>
    </source>
</evidence>
<feature type="chain" id="PRO_5046748780" evidence="1">
    <location>
        <begin position="30"/>
        <end position="231"/>
    </location>
</feature>
<dbReference type="PROSITE" id="PS51318">
    <property type="entry name" value="TAT"/>
    <property type="match status" value="1"/>
</dbReference>
<dbReference type="Proteomes" id="UP001375743">
    <property type="component" value="Unassembled WGS sequence"/>
</dbReference>
<feature type="domain" description="Ysc84 actin-binding" evidence="2">
    <location>
        <begin position="108"/>
        <end position="230"/>
    </location>
</feature>
<sequence>MMGDRTRRTFLLSASALAGAVACPTLARAGEKQQLIVDKARIVVESFLNDPQFAKMRVYVQNAYGVLVIPDLLKGGFFIGVEHGTGVLLGRDPQSGAWSQPAFFEIWGGSFGLQFGGQSSDAIFTIMNQGAIQKLLSARFQLGADASVAVGELGAGVGAGTTVQFGEDVYAFARNMGVYGGLALDGTYAKPRNDLNQAYYGQPLTAEQIVRQRIAPAVPGTEGLRQALSQF</sequence>
<gene>
    <name evidence="3" type="ORF">U1T56_10820</name>
</gene>
<dbReference type="CDD" id="cd11524">
    <property type="entry name" value="SYLF"/>
    <property type="match status" value="1"/>
</dbReference>
<dbReference type="RefSeq" id="WP_418159496.1">
    <property type="nucleotide sequence ID" value="NZ_JBBLZC010000009.1"/>
</dbReference>
<accession>A0ABU8XR06</accession>
<name>A0ABU8XR06_9PROT</name>
<evidence type="ECO:0000313" key="4">
    <source>
        <dbReference type="Proteomes" id="UP001375743"/>
    </source>
</evidence>